<sequence>MLHTLRCLSKSQGALGSSISKTIFRGRFNGDVAHHGEWRNFASAYSSTTRVSRIIGSCVPIPTNKQTPEHIRKFSTAAEDLAAKTCIPCTSKELRPMTEEEANEMMPKVPEWNLVNEGGVLKLQRTWKVKNFLKGLEFFQLVAEVAEAEGHHPDLHLLDWNKVQIEVLTHAQGGLTENDFIVAAKIGALDATHLLSKRKAK</sequence>
<reference evidence="6 7" key="1">
    <citation type="submission" date="2024-01" db="EMBL/GenBank/DDBJ databases">
        <title>The complete chloroplast genome sequence of Lithospermum erythrorhizon: insights into the phylogenetic relationship among Boraginaceae species and the maternal lineages of purple gromwells.</title>
        <authorList>
            <person name="Okada T."/>
            <person name="Watanabe K."/>
        </authorList>
    </citation>
    <scope>NUCLEOTIDE SEQUENCE [LARGE SCALE GENOMIC DNA]</scope>
</reference>
<dbReference type="GO" id="GO:0005739">
    <property type="term" value="C:mitochondrion"/>
    <property type="evidence" value="ECO:0007669"/>
    <property type="project" value="TreeGrafter"/>
</dbReference>
<protein>
    <recommendedName>
        <fullName evidence="3">4a-hydroxytetrahydrobiopterin dehydratase</fullName>
        <ecNumber evidence="3">4.2.1.96</ecNumber>
    </recommendedName>
    <alternativeName>
        <fullName evidence="5">4-alpha-hydroxy-tetrahydropterin dehydratase</fullName>
    </alternativeName>
</protein>
<organism evidence="6 7">
    <name type="scientific">Lithospermum erythrorhizon</name>
    <name type="common">Purple gromwell</name>
    <name type="synonym">Lithospermum officinale var. erythrorhizon</name>
    <dbReference type="NCBI Taxonomy" id="34254"/>
    <lineage>
        <taxon>Eukaryota</taxon>
        <taxon>Viridiplantae</taxon>
        <taxon>Streptophyta</taxon>
        <taxon>Embryophyta</taxon>
        <taxon>Tracheophyta</taxon>
        <taxon>Spermatophyta</taxon>
        <taxon>Magnoliopsida</taxon>
        <taxon>eudicotyledons</taxon>
        <taxon>Gunneridae</taxon>
        <taxon>Pentapetalae</taxon>
        <taxon>asterids</taxon>
        <taxon>lamiids</taxon>
        <taxon>Boraginales</taxon>
        <taxon>Boraginaceae</taxon>
        <taxon>Boraginoideae</taxon>
        <taxon>Lithospermeae</taxon>
        <taxon>Lithospermum</taxon>
    </lineage>
</organism>
<gene>
    <name evidence="6" type="ORF">LIER_02576</name>
</gene>
<evidence type="ECO:0000256" key="1">
    <source>
        <dbReference type="ARBA" id="ARBA00001554"/>
    </source>
</evidence>
<evidence type="ECO:0000256" key="2">
    <source>
        <dbReference type="ARBA" id="ARBA00006472"/>
    </source>
</evidence>
<evidence type="ECO:0000313" key="6">
    <source>
        <dbReference type="EMBL" id="GAA0141433.1"/>
    </source>
</evidence>
<dbReference type="InterPro" id="IPR036428">
    <property type="entry name" value="PCD_sf"/>
</dbReference>
<dbReference type="Proteomes" id="UP001454036">
    <property type="component" value="Unassembled WGS sequence"/>
</dbReference>
<dbReference type="PANTHER" id="PTHR12599">
    <property type="entry name" value="PTERIN-4-ALPHA-CARBINOLAMINE DEHYDRATASE"/>
    <property type="match status" value="1"/>
</dbReference>
<dbReference type="Pfam" id="PF01329">
    <property type="entry name" value="Pterin_4a"/>
    <property type="match status" value="1"/>
</dbReference>
<keyword evidence="7" id="KW-1185">Reference proteome</keyword>
<dbReference type="CDD" id="cd00913">
    <property type="entry name" value="PCD_DCoH_subfamily_a"/>
    <property type="match status" value="1"/>
</dbReference>
<dbReference type="InterPro" id="IPR001533">
    <property type="entry name" value="Pterin_deHydtase"/>
</dbReference>
<dbReference type="PANTHER" id="PTHR12599:SF0">
    <property type="entry name" value="PTERIN-4-ALPHA-CARBINOLAMINE DEHYDRATASE"/>
    <property type="match status" value="1"/>
</dbReference>
<evidence type="ECO:0000256" key="3">
    <source>
        <dbReference type="ARBA" id="ARBA00013252"/>
    </source>
</evidence>
<dbReference type="GO" id="GO:0008124">
    <property type="term" value="F:4-alpha-hydroxytetrahydrobiopterin dehydratase activity"/>
    <property type="evidence" value="ECO:0007669"/>
    <property type="project" value="UniProtKB-EC"/>
</dbReference>
<dbReference type="EMBL" id="BAABME010000284">
    <property type="protein sequence ID" value="GAA0141433.1"/>
    <property type="molecule type" value="Genomic_DNA"/>
</dbReference>
<evidence type="ECO:0000313" key="7">
    <source>
        <dbReference type="Proteomes" id="UP001454036"/>
    </source>
</evidence>
<name>A0AAV3NR70_LITER</name>
<comment type="similarity">
    <text evidence="2">Belongs to the pterin-4-alpha-carbinolamine dehydratase family.</text>
</comment>
<proteinExistence type="inferred from homology"/>
<dbReference type="SUPFAM" id="SSF55248">
    <property type="entry name" value="PCD-like"/>
    <property type="match status" value="1"/>
</dbReference>
<dbReference type="AlphaFoldDB" id="A0AAV3NR70"/>
<dbReference type="Gene3D" id="3.30.1360.20">
    <property type="entry name" value="Transcriptional coactivator/pterin dehydratase"/>
    <property type="match status" value="1"/>
</dbReference>
<evidence type="ECO:0000256" key="4">
    <source>
        <dbReference type="ARBA" id="ARBA00023239"/>
    </source>
</evidence>
<comment type="caution">
    <text evidence="6">The sequence shown here is derived from an EMBL/GenBank/DDBJ whole genome shotgun (WGS) entry which is preliminary data.</text>
</comment>
<accession>A0AAV3NR70</accession>
<dbReference type="EC" id="4.2.1.96" evidence="3"/>
<evidence type="ECO:0000256" key="5">
    <source>
        <dbReference type="ARBA" id="ARBA00030497"/>
    </source>
</evidence>
<dbReference type="GO" id="GO:0006729">
    <property type="term" value="P:tetrahydrobiopterin biosynthetic process"/>
    <property type="evidence" value="ECO:0007669"/>
    <property type="project" value="InterPro"/>
</dbReference>
<comment type="catalytic activity">
    <reaction evidence="1">
        <text>(4aS,6R)-4a-hydroxy-L-erythro-5,6,7,8-tetrahydrobiopterin = (6R)-L-erythro-6,7-dihydrobiopterin + H2O</text>
        <dbReference type="Rhea" id="RHEA:11920"/>
        <dbReference type="ChEBI" id="CHEBI:15377"/>
        <dbReference type="ChEBI" id="CHEBI:15642"/>
        <dbReference type="ChEBI" id="CHEBI:43120"/>
        <dbReference type="EC" id="4.2.1.96"/>
    </reaction>
</comment>
<keyword evidence="4" id="KW-0456">Lyase</keyword>